<dbReference type="EMBL" id="HQ630627">
    <property type="protein sequence ID" value="AEH03550.1"/>
    <property type="molecule type" value="Genomic_DNA"/>
</dbReference>
<dbReference type="RefSeq" id="YP_009217206.1">
    <property type="nucleotide sequence ID" value="NC_028999.1"/>
</dbReference>
<organismHost>
    <name type="scientific">Pseudomonas aeruginosa</name>
    <dbReference type="NCBI Taxonomy" id="287"/>
</organismHost>
<evidence type="ECO:0000313" key="2">
    <source>
        <dbReference type="Proteomes" id="UP000008388"/>
    </source>
</evidence>
<name>F8SK00_BPPA3</name>
<dbReference type="GeneID" id="26643655"/>
<dbReference type="OrthoDB" id="37918at10239"/>
<evidence type="ECO:0000313" key="1">
    <source>
        <dbReference type="EMBL" id="AEH03550.1"/>
    </source>
</evidence>
<dbReference type="Proteomes" id="UP000008388">
    <property type="component" value="Segment"/>
</dbReference>
<sequence length="109" mass="12683">MEDFYEINLFQVERVKTTIGDEMVVVVQVVTMDKRKAYGVLAVEGALSANGVIKFTEDRQYARYFFTGSVAKVYAEAYANYLRYNMDEQDYLDMNSGYNYSEFMNLVTR</sequence>
<organism evidence="1 2">
    <name type="scientific">Pseudomonas phage PhiPA3</name>
    <name type="common">Pseudomonas aeruginosa phage PhiPA3</name>
    <dbReference type="NCBI Taxonomy" id="998086"/>
    <lineage>
        <taxon>Viruses</taxon>
        <taxon>Duplodnaviria</taxon>
        <taxon>Heunggongvirae</taxon>
        <taxon>Uroviricota</taxon>
        <taxon>Caudoviricetes</taxon>
        <taxon>Chimalliviridae</taxon>
        <taxon>Miltoncavirus</taxon>
        <taxon>Miltoncavirus PhiPA3</taxon>
    </lineage>
</organism>
<gene>
    <name evidence="1" type="primary">126</name>
</gene>
<reference evidence="1 2" key="1">
    <citation type="journal article" date="2011" name="Microbiology">
        <title>The Pseudomonas aeruginosa generalized transducing phage phiPA3 is a new member of the phiKZ-like group of 'jumbo' phages, and infects model laboratory strains and clinical isolates from cystic fibrosis patients.</title>
        <authorList>
            <person name="Monson R."/>
            <person name="Foulds I."/>
            <person name="Foweraker J."/>
            <person name="Welch M."/>
            <person name="Salmond G.P."/>
        </authorList>
    </citation>
    <scope>NUCLEOTIDE SEQUENCE [LARGE SCALE GENOMIC DNA]</scope>
</reference>
<dbReference type="KEGG" id="vg:26643655"/>
<protein>
    <submittedName>
        <fullName evidence="1">Uncharacterized protein 126</fullName>
    </submittedName>
</protein>
<accession>F8SK00</accession>
<keyword evidence="2" id="KW-1185">Reference proteome</keyword>
<proteinExistence type="predicted"/>